<dbReference type="Gene3D" id="3.40.50.80">
    <property type="entry name" value="Nucleotide-binding domain of ferredoxin-NADP reductase (FNR) module"/>
    <property type="match status" value="1"/>
</dbReference>
<evidence type="ECO:0000259" key="9">
    <source>
        <dbReference type="PROSITE" id="PS51384"/>
    </source>
</evidence>
<keyword evidence="3" id="KW-0001">2Fe-2S</keyword>
<dbReference type="SUPFAM" id="SSF63380">
    <property type="entry name" value="Riboflavin synthase domain-like"/>
    <property type="match status" value="1"/>
</dbReference>
<evidence type="ECO:0000259" key="8">
    <source>
        <dbReference type="PROSITE" id="PS51085"/>
    </source>
</evidence>
<dbReference type="PANTHER" id="PTHR47354:SF1">
    <property type="entry name" value="CARNITINE MONOOXYGENASE REDUCTASE SUBUNIT"/>
    <property type="match status" value="1"/>
</dbReference>
<keyword evidence="6" id="KW-0408">Iron</keyword>
<dbReference type="RefSeq" id="WP_278157598.1">
    <property type="nucleotide sequence ID" value="NZ_CP121252.1"/>
</dbReference>
<dbReference type="SUPFAM" id="SSF54292">
    <property type="entry name" value="2Fe-2S ferredoxin-like"/>
    <property type="match status" value="1"/>
</dbReference>
<evidence type="ECO:0000256" key="5">
    <source>
        <dbReference type="ARBA" id="ARBA00023002"/>
    </source>
</evidence>
<dbReference type="PROSITE" id="PS00197">
    <property type="entry name" value="2FE2S_FER_1"/>
    <property type="match status" value="1"/>
</dbReference>
<comment type="cofactor">
    <cofactor evidence="1">
        <name>FAD</name>
        <dbReference type="ChEBI" id="CHEBI:57692"/>
    </cofactor>
</comment>
<dbReference type="SUPFAM" id="SSF52343">
    <property type="entry name" value="Ferredoxin reductase-like, C-terminal NADP-linked domain"/>
    <property type="match status" value="1"/>
</dbReference>
<dbReference type="PROSITE" id="PS51085">
    <property type="entry name" value="2FE2S_FER_2"/>
    <property type="match status" value="1"/>
</dbReference>
<dbReference type="EC" id="1.-.-.-" evidence="10"/>
<dbReference type="CDD" id="cd06185">
    <property type="entry name" value="PDR_like"/>
    <property type="match status" value="1"/>
</dbReference>
<dbReference type="EMBL" id="CP121252">
    <property type="protein sequence ID" value="WFP16458.1"/>
    <property type="molecule type" value="Genomic_DNA"/>
</dbReference>
<keyword evidence="5 10" id="KW-0560">Oxidoreductase</keyword>
<dbReference type="Gene3D" id="2.40.30.10">
    <property type="entry name" value="Translation factors"/>
    <property type="match status" value="1"/>
</dbReference>
<dbReference type="InterPro" id="IPR006058">
    <property type="entry name" value="2Fe2S_fd_BS"/>
</dbReference>
<evidence type="ECO:0000313" key="10">
    <source>
        <dbReference type="EMBL" id="WFP16458.1"/>
    </source>
</evidence>
<evidence type="ECO:0000256" key="6">
    <source>
        <dbReference type="ARBA" id="ARBA00023004"/>
    </source>
</evidence>
<sequence>MHDSIYQHGDDLVITQRTPVSDSVVELTLQRGNGGRLPDWAPGAHIDLILPSGRVRQYSLCGDRWQAHQYRVAVQRDPRGSGGSQEIHDQLRVGDRVRFGGPRNNFRLAPATEYRFIAGGIGITPLLPMIQQAEHLNILWRLLYLGRDQRRMAYRQLASRYSNQVTVHTSGHGHRASVKQWLGTPDPHTLVYACGPEHLLDALPDECAVLPPSQLRLERFSSPLADVPVSRESFDIVLSRSGRRITAKSSDSVVNVLSDAGIDVITSCSRGVCGTCEVGVIEGRVDHRDALLDDDERSRNDCMFPCVSRSLSDSLVLDL</sequence>
<organism evidence="10 11">
    <name type="scientific">Citricoccus muralis</name>
    <dbReference type="NCBI Taxonomy" id="169134"/>
    <lineage>
        <taxon>Bacteria</taxon>
        <taxon>Bacillati</taxon>
        <taxon>Actinomycetota</taxon>
        <taxon>Actinomycetes</taxon>
        <taxon>Micrococcales</taxon>
        <taxon>Micrococcaceae</taxon>
        <taxon>Citricoccus</taxon>
    </lineage>
</organism>
<evidence type="ECO:0000256" key="3">
    <source>
        <dbReference type="ARBA" id="ARBA00022714"/>
    </source>
</evidence>
<dbReference type="PROSITE" id="PS51384">
    <property type="entry name" value="FAD_FR"/>
    <property type="match status" value="1"/>
</dbReference>
<evidence type="ECO:0000256" key="2">
    <source>
        <dbReference type="ARBA" id="ARBA00022630"/>
    </source>
</evidence>
<dbReference type="Pfam" id="PF00111">
    <property type="entry name" value="Fer2"/>
    <property type="match status" value="1"/>
</dbReference>
<evidence type="ECO:0000256" key="4">
    <source>
        <dbReference type="ARBA" id="ARBA00022723"/>
    </source>
</evidence>
<dbReference type="Gene3D" id="3.10.20.30">
    <property type="match status" value="1"/>
</dbReference>
<keyword evidence="2" id="KW-0285">Flavoprotein</keyword>
<dbReference type="InterPro" id="IPR036010">
    <property type="entry name" value="2Fe-2S_ferredoxin-like_sf"/>
</dbReference>
<evidence type="ECO:0000256" key="1">
    <source>
        <dbReference type="ARBA" id="ARBA00001974"/>
    </source>
</evidence>
<accession>A0ABY8H724</accession>
<dbReference type="PANTHER" id="PTHR47354">
    <property type="entry name" value="NADH OXIDOREDUCTASE HCR"/>
    <property type="match status" value="1"/>
</dbReference>
<feature type="domain" description="FAD-binding FR-type" evidence="9">
    <location>
        <begin position="7"/>
        <end position="109"/>
    </location>
</feature>
<keyword evidence="7" id="KW-0411">Iron-sulfur</keyword>
<dbReference type="InterPro" id="IPR001041">
    <property type="entry name" value="2Fe-2S_ferredoxin-type"/>
</dbReference>
<evidence type="ECO:0000313" key="11">
    <source>
        <dbReference type="Proteomes" id="UP001219037"/>
    </source>
</evidence>
<dbReference type="PRINTS" id="PR00409">
    <property type="entry name" value="PHDIOXRDTASE"/>
</dbReference>
<proteinExistence type="predicted"/>
<dbReference type="Proteomes" id="UP001219037">
    <property type="component" value="Chromosome"/>
</dbReference>
<keyword evidence="4" id="KW-0479">Metal-binding</keyword>
<dbReference type="CDD" id="cd00207">
    <property type="entry name" value="fer2"/>
    <property type="match status" value="1"/>
</dbReference>
<dbReference type="InterPro" id="IPR017927">
    <property type="entry name" value="FAD-bd_FR_type"/>
</dbReference>
<dbReference type="InterPro" id="IPR012675">
    <property type="entry name" value="Beta-grasp_dom_sf"/>
</dbReference>
<name>A0ABY8H724_9MICC</name>
<dbReference type="InterPro" id="IPR017938">
    <property type="entry name" value="Riboflavin_synthase-like_b-brl"/>
</dbReference>
<gene>
    <name evidence="10" type="ORF">P8192_13930</name>
</gene>
<dbReference type="InterPro" id="IPR050415">
    <property type="entry name" value="MRET"/>
</dbReference>
<keyword evidence="11" id="KW-1185">Reference proteome</keyword>
<evidence type="ECO:0000256" key="7">
    <source>
        <dbReference type="ARBA" id="ARBA00023014"/>
    </source>
</evidence>
<protein>
    <submittedName>
        <fullName evidence="10">PDR/VanB family oxidoreductase</fullName>
        <ecNumber evidence="10">1.-.-.-</ecNumber>
    </submittedName>
</protein>
<dbReference type="GO" id="GO:0016491">
    <property type="term" value="F:oxidoreductase activity"/>
    <property type="evidence" value="ECO:0007669"/>
    <property type="project" value="UniProtKB-KW"/>
</dbReference>
<dbReference type="InterPro" id="IPR039261">
    <property type="entry name" value="FNR_nucleotide-bd"/>
</dbReference>
<feature type="domain" description="2Fe-2S ferredoxin-type" evidence="8">
    <location>
        <begin position="234"/>
        <end position="319"/>
    </location>
</feature>
<reference evidence="10 11" key="1">
    <citation type="submission" date="2023-04" db="EMBL/GenBank/DDBJ databases">
        <title>Funneling lignin-derived compounds into biodiesel using alkali-halophilic Citricoccus sp. P2.</title>
        <authorList>
            <person name="Luo C.-B."/>
        </authorList>
    </citation>
    <scope>NUCLEOTIDE SEQUENCE [LARGE SCALE GENOMIC DNA]</scope>
    <source>
        <strain evidence="10 11">P2</strain>
    </source>
</reference>